<organism evidence="2 3">
    <name type="scientific">Pomacea canaliculata</name>
    <name type="common">Golden apple snail</name>
    <dbReference type="NCBI Taxonomy" id="400727"/>
    <lineage>
        <taxon>Eukaryota</taxon>
        <taxon>Metazoa</taxon>
        <taxon>Spiralia</taxon>
        <taxon>Lophotrochozoa</taxon>
        <taxon>Mollusca</taxon>
        <taxon>Gastropoda</taxon>
        <taxon>Caenogastropoda</taxon>
        <taxon>Architaenioglossa</taxon>
        <taxon>Ampullarioidea</taxon>
        <taxon>Ampullariidae</taxon>
        <taxon>Pomacea</taxon>
    </lineage>
</organism>
<reference evidence="2 3" key="1">
    <citation type="submission" date="2018-04" db="EMBL/GenBank/DDBJ databases">
        <title>The genome of golden apple snail Pomacea canaliculata provides insight into stress tolerance and invasive adaptation.</title>
        <authorList>
            <person name="Liu C."/>
            <person name="Liu B."/>
            <person name="Ren Y."/>
            <person name="Zhang Y."/>
            <person name="Wang H."/>
            <person name="Li S."/>
            <person name="Jiang F."/>
            <person name="Yin L."/>
            <person name="Zhang G."/>
            <person name="Qian W."/>
            <person name="Fan W."/>
        </authorList>
    </citation>
    <scope>NUCLEOTIDE SEQUENCE [LARGE SCALE GENOMIC DNA]</scope>
    <source>
        <strain evidence="2">SZHN2017</strain>
        <tissue evidence="2">Muscle</tissue>
    </source>
</reference>
<sequence>MEKEAIFLSLPCKASPEVVNEKEAVKENVASFSSLPRNTCQPQEGRITKMTKLKYSDDKFFRQTTAERPTTTTNRETYYLPLLLSRSLWNCRQTTRIPILRLGYNHSKPPRIEPGRKRHKKMETISSVFRHSFRRQSITSPNTDIAATATSTIDTNNNSPIIIRKKSCTCCGICGKRLLKLAKWSNYITIPCKSRHVFCKECFNERLKTRQKVLTSLSFDLMWTFPCPGHDECGQEISVDWSRGSRFSRNLVARNMVEEEDVEFILEPENTSEESFDQDTSGQLDLG</sequence>
<keyword evidence="3" id="KW-1185">Reference proteome</keyword>
<dbReference type="AlphaFoldDB" id="A0A2T7PIU1"/>
<protein>
    <submittedName>
        <fullName evidence="2">Uncharacterized protein</fullName>
    </submittedName>
</protein>
<comment type="caution">
    <text evidence="2">The sequence shown here is derived from an EMBL/GenBank/DDBJ whole genome shotgun (WGS) entry which is preliminary data.</text>
</comment>
<dbReference type="EMBL" id="PZQS01000003">
    <property type="protein sequence ID" value="PVD33343.1"/>
    <property type="molecule type" value="Genomic_DNA"/>
</dbReference>
<feature type="compositionally biased region" description="Polar residues" evidence="1">
    <location>
        <begin position="278"/>
        <end position="287"/>
    </location>
</feature>
<proteinExistence type="predicted"/>
<evidence type="ECO:0000313" key="3">
    <source>
        <dbReference type="Proteomes" id="UP000245119"/>
    </source>
</evidence>
<evidence type="ECO:0000256" key="1">
    <source>
        <dbReference type="SAM" id="MobiDB-lite"/>
    </source>
</evidence>
<feature type="region of interest" description="Disordered" evidence="1">
    <location>
        <begin position="267"/>
        <end position="287"/>
    </location>
</feature>
<evidence type="ECO:0000313" key="2">
    <source>
        <dbReference type="EMBL" id="PVD33343.1"/>
    </source>
</evidence>
<gene>
    <name evidence="2" type="ORF">C0Q70_04597</name>
</gene>
<feature type="compositionally biased region" description="Acidic residues" evidence="1">
    <location>
        <begin position="267"/>
        <end position="277"/>
    </location>
</feature>
<name>A0A2T7PIU1_POMCA</name>
<dbReference type="Proteomes" id="UP000245119">
    <property type="component" value="Linkage Group LG3"/>
</dbReference>
<accession>A0A2T7PIU1</accession>